<evidence type="ECO:0000313" key="1">
    <source>
        <dbReference type="EMBL" id="SVE30661.1"/>
    </source>
</evidence>
<sequence length="49" mass="5341">MVVHRSVAGTERSTAPLRMLIELGCRSVVATPAAVAQRTPQAREVRLVR</sequence>
<dbReference type="EMBL" id="UINC01208224">
    <property type="protein sequence ID" value="SVE30661.1"/>
    <property type="molecule type" value="Genomic_DNA"/>
</dbReference>
<name>A0A383CER9_9ZZZZ</name>
<proteinExistence type="predicted"/>
<organism evidence="1">
    <name type="scientific">marine metagenome</name>
    <dbReference type="NCBI Taxonomy" id="408172"/>
    <lineage>
        <taxon>unclassified sequences</taxon>
        <taxon>metagenomes</taxon>
        <taxon>ecological metagenomes</taxon>
    </lineage>
</organism>
<protein>
    <submittedName>
        <fullName evidence="1">Uncharacterized protein</fullName>
    </submittedName>
</protein>
<feature type="non-terminal residue" evidence="1">
    <location>
        <position position="49"/>
    </location>
</feature>
<reference evidence="1" key="1">
    <citation type="submission" date="2018-05" db="EMBL/GenBank/DDBJ databases">
        <authorList>
            <person name="Lanie J.A."/>
            <person name="Ng W.-L."/>
            <person name="Kazmierczak K.M."/>
            <person name="Andrzejewski T.M."/>
            <person name="Davidsen T.M."/>
            <person name="Wayne K.J."/>
            <person name="Tettelin H."/>
            <person name="Glass J.I."/>
            <person name="Rusch D."/>
            <person name="Podicherti R."/>
            <person name="Tsui H.-C.T."/>
            <person name="Winkler M.E."/>
        </authorList>
    </citation>
    <scope>NUCLEOTIDE SEQUENCE</scope>
</reference>
<gene>
    <name evidence="1" type="ORF">METZ01_LOCUS483515</name>
</gene>
<dbReference type="AlphaFoldDB" id="A0A383CER9"/>
<accession>A0A383CER9</accession>